<dbReference type="AlphaFoldDB" id="A0A168KVQ4"/>
<keyword evidence="1" id="KW-0472">Membrane</keyword>
<protein>
    <submittedName>
        <fullName evidence="2">Uncharacterized protein</fullName>
    </submittedName>
</protein>
<organism evidence="2 3">
    <name type="scientific">Paenibacillus antarcticus</name>
    <dbReference type="NCBI Taxonomy" id="253703"/>
    <lineage>
        <taxon>Bacteria</taxon>
        <taxon>Bacillati</taxon>
        <taxon>Bacillota</taxon>
        <taxon>Bacilli</taxon>
        <taxon>Bacillales</taxon>
        <taxon>Paenibacillaceae</taxon>
        <taxon>Paenibacillus</taxon>
    </lineage>
</organism>
<dbReference type="EMBL" id="LVJI01000035">
    <property type="protein sequence ID" value="OAB42530.1"/>
    <property type="molecule type" value="Genomic_DNA"/>
</dbReference>
<comment type="caution">
    <text evidence="2">The sequence shown here is derived from an EMBL/GenBank/DDBJ whole genome shotgun (WGS) entry which is preliminary data.</text>
</comment>
<keyword evidence="1" id="KW-1133">Transmembrane helix</keyword>
<evidence type="ECO:0000256" key="1">
    <source>
        <dbReference type="SAM" id="Phobius"/>
    </source>
</evidence>
<accession>A0A168KVQ4</accession>
<evidence type="ECO:0000313" key="2">
    <source>
        <dbReference type="EMBL" id="OAB42530.1"/>
    </source>
</evidence>
<sequence>MFIKLMTELLQFQYGWKGVSNIKQKKLVGLFASIFLTFYGIWKLNNFFEPKVGPVGNGPSDTVVEIVWILFGISMILGVGGVIYFSYSIFKRND</sequence>
<feature type="transmembrane region" description="Helical" evidence="1">
    <location>
        <begin position="66"/>
        <end position="90"/>
    </location>
</feature>
<gene>
    <name evidence="2" type="ORF">PBAT_19720</name>
</gene>
<proteinExistence type="predicted"/>
<reference evidence="2 3" key="1">
    <citation type="submission" date="2016-03" db="EMBL/GenBank/DDBJ databases">
        <title>Draft genome sequence of Paenibacillus antarcticus CECT 5836.</title>
        <authorList>
            <person name="Shin S.-K."/>
            <person name="Yi H."/>
        </authorList>
    </citation>
    <scope>NUCLEOTIDE SEQUENCE [LARGE SCALE GENOMIC DNA]</scope>
    <source>
        <strain evidence="2 3">CECT 5836</strain>
    </source>
</reference>
<keyword evidence="1" id="KW-0812">Transmembrane</keyword>
<evidence type="ECO:0000313" key="3">
    <source>
        <dbReference type="Proteomes" id="UP000077355"/>
    </source>
</evidence>
<name>A0A168KVQ4_9BACL</name>
<dbReference type="Proteomes" id="UP000077355">
    <property type="component" value="Unassembled WGS sequence"/>
</dbReference>
<keyword evidence="3" id="KW-1185">Reference proteome</keyword>
<feature type="transmembrane region" description="Helical" evidence="1">
    <location>
        <begin position="27"/>
        <end position="46"/>
    </location>
</feature>